<sequence>MRLHPLALLASTAVPTGAMAASGVTGPPIVEGNSVAGAPPFFPDSDDNPGHVPVIEQNTTKDEERTSSELPPQKAAEKRAIMVRQQITSDVLNQMSGGSQKTQKDNSVKEMRQIALAAWDRMVGTRETSGTTGREQITPDVWKRMIREIKKIDTKISNPDSALSVWDEMIRTSRVLVNAAEVPLSTRGPPLLPGRADVKDLHAFAESVAKPRRHKKDSEDIISWMEGEAQEKLVDVLILHRFVPFFTFRKVKLLDKYLESDEGKLFKTLVTTWGSLSEFTTFLSIAKLKPSIEKSQRRLLKLLLTKEVPITRLIEALNIQNKDLTYETLDILVEFVALRDEKTLCKSIGQTLKELKDHFDPKKVKETSKNEKGKTKVQRTTLHQGGLLESTTPHRGSTINPPNSLGQIWF</sequence>
<feature type="region of interest" description="Disordered" evidence="1">
    <location>
        <begin position="363"/>
        <end position="410"/>
    </location>
</feature>
<feature type="chain" id="PRO_5009704471" evidence="2">
    <location>
        <begin position="21"/>
        <end position="410"/>
    </location>
</feature>
<evidence type="ECO:0000313" key="5">
    <source>
        <dbReference type="Proteomes" id="UP000011713"/>
    </source>
</evidence>
<dbReference type="Proteomes" id="UP000011713">
    <property type="component" value="Unassembled WGS sequence"/>
</dbReference>
<evidence type="ECO:0000313" key="4">
    <source>
        <dbReference type="EnsemblProtists" id="HpaP800308"/>
    </source>
</evidence>
<gene>
    <name evidence="3" type="primary">HaRxLL29b</name>
</gene>
<dbReference type="EMBL" id="AB922335">
    <property type="protein sequence ID" value="BAP68910.1"/>
    <property type="molecule type" value="mRNA"/>
</dbReference>
<protein>
    <submittedName>
        <fullName evidence="3">RxLR effector candidate protein</fullName>
    </submittedName>
</protein>
<dbReference type="InParanoid" id="M4B211"/>
<dbReference type="AlphaFoldDB" id="M4B211"/>
<evidence type="ECO:0000313" key="3">
    <source>
        <dbReference type="EMBL" id="BAP68910.1"/>
    </source>
</evidence>
<evidence type="ECO:0000256" key="2">
    <source>
        <dbReference type="SAM" id="SignalP"/>
    </source>
</evidence>
<organism evidence="4 5">
    <name type="scientific">Hyaloperonospora arabidopsidis (strain Emoy2)</name>
    <name type="common">Downy mildew agent</name>
    <name type="synonym">Peronospora arabidopsidis</name>
    <dbReference type="NCBI Taxonomy" id="559515"/>
    <lineage>
        <taxon>Eukaryota</taxon>
        <taxon>Sar</taxon>
        <taxon>Stramenopiles</taxon>
        <taxon>Oomycota</taxon>
        <taxon>Peronosporomycetes</taxon>
        <taxon>Peronosporales</taxon>
        <taxon>Peronosporaceae</taxon>
        <taxon>Hyaloperonospora</taxon>
    </lineage>
</organism>
<feature type="region of interest" description="Disordered" evidence="1">
    <location>
        <begin position="31"/>
        <end position="77"/>
    </location>
</feature>
<feature type="signal peptide" evidence="2">
    <location>
        <begin position="1"/>
        <end position="20"/>
    </location>
</feature>
<dbReference type="EnsemblProtists" id="HpaT800308">
    <property type="protein sequence ID" value="HpaP800308"/>
    <property type="gene ID" value="HpaG800308"/>
</dbReference>
<dbReference type="HOGENOM" id="CLU_636888_0_0_1"/>
<reference evidence="4" key="3">
    <citation type="submission" date="2015-06" db="UniProtKB">
        <authorList>
            <consortium name="EnsemblProtists"/>
        </authorList>
    </citation>
    <scope>IDENTIFICATION</scope>
    <source>
        <strain evidence="4">Emoy2</strain>
    </source>
</reference>
<keyword evidence="2" id="KW-0732">Signal</keyword>
<reference evidence="3" key="2">
    <citation type="journal article" date="2014" name="PLoS Pathog.">
        <title>Expression profiling during arabidopsis/downy mildew interaction reveals a highly-expressed effector that attenuates responses to salicylic acid.</title>
        <authorList>
            <person name="Asai S."/>
            <person name="Rallapalli G."/>
            <person name="Piquerez S.J.M."/>
            <person name="Caillaud M.C."/>
            <person name="Furzer O.J."/>
            <person name="Ishaque N."/>
            <person name="Wirthmueller L."/>
            <person name="Fabro G."/>
            <person name="Shirasu K."/>
            <person name="Jones J.D.G."/>
        </authorList>
    </citation>
    <scope>NUCLEOTIDE SEQUENCE</scope>
    <source>
        <strain evidence="3">Emoy2</strain>
    </source>
</reference>
<accession>M4B211</accession>
<proteinExistence type="evidence at transcript level"/>
<name>M4B211_HYAAE</name>
<evidence type="ECO:0000256" key="1">
    <source>
        <dbReference type="SAM" id="MobiDB-lite"/>
    </source>
</evidence>
<dbReference type="EMBL" id="JH597777">
    <property type="status" value="NOT_ANNOTATED_CDS"/>
    <property type="molecule type" value="Genomic_DNA"/>
</dbReference>
<reference evidence="5" key="1">
    <citation type="journal article" date="2010" name="Science">
        <title>Signatures of adaptation to obligate biotrophy in the Hyaloperonospora arabidopsidis genome.</title>
        <authorList>
            <person name="Baxter L."/>
            <person name="Tripathy S."/>
            <person name="Ishaque N."/>
            <person name="Boot N."/>
            <person name="Cabral A."/>
            <person name="Kemen E."/>
            <person name="Thines M."/>
            <person name="Ah-Fong A."/>
            <person name="Anderson R."/>
            <person name="Badejoko W."/>
            <person name="Bittner-Eddy P."/>
            <person name="Boore J.L."/>
            <person name="Chibucos M.C."/>
            <person name="Coates M."/>
            <person name="Dehal P."/>
            <person name="Delehaunty K."/>
            <person name="Dong S."/>
            <person name="Downton P."/>
            <person name="Dumas B."/>
            <person name="Fabro G."/>
            <person name="Fronick C."/>
            <person name="Fuerstenberg S.I."/>
            <person name="Fulton L."/>
            <person name="Gaulin E."/>
            <person name="Govers F."/>
            <person name="Hughes L."/>
            <person name="Humphray S."/>
            <person name="Jiang R.H."/>
            <person name="Judelson H."/>
            <person name="Kamoun S."/>
            <person name="Kyung K."/>
            <person name="Meijer H."/>
            <person name="Minx P."/>
            <person name="Morris P."/>
            <person name="Nelson J."/>
            <person name="Phuntumart V."/>
            <person name="Qutob D."/>
            <person name="Rehmany A."/>
            <person name="Rougon-Cardoso A."/>
            <person name="Ryden P."/>
            <person name="Torto-Alalibo T."/>
            <person name="Studholme D."/>
            <person name="Wang Y."/>
            <person name="Win J."/>
            <person name="Wood J."/>
            <person name="Clifton S.W."/>
            <person name="Rogers J."/>
            <person name="Van den Ackerveken G."/>
            <person name="Jones J.D."/>
            <person name="McDowell J.M."/>
            <person name="Beynon J."/>
            <person name="Tyler B.M."/>
        </authorList>
    </citation>
    <scope>NUCLEOTIDE SEQUENCE [LARGE SCALE GENOMIC DNA]</scope>
    <source>
        <strain evidence="5">Emoy2</strain>
    </source>
</reference>
<keyword evidence="5" id="KW-1185">Reference proteome</keyword>
<dbReference type="VEuPathDB" id="FungiDB:HpaG800308"/>
<feature type="compositionally biased region" description="Polar residues" evidence="1">
    <location>
        <begin position="378"/>
        <end position="410"/>
    </location>
</feature>
<feature type="compositionally biased region" description="Basic and acidic residues" evidence="1">
    <location>
        <begin position="363"/>
        <end position="374"/>
    </location>
</feature>